<dbReference type="OrthoDB" id="186585at2"/>
<dbReference type="GO" id="GO:0016987">
    <property type="term" value="F:sigma factor activity"/>
    <property type="evidence" value="ECO:0007669"/>
    <property type="project" value="UniProtKB-KW"/>
</dbReference>
<evidence type="ECO:0000256" key="4">
    <source>
        <dbReference type="ARBA" id="ARBA00023082"/>
    </source>
</evidence>
<dbReference type="EMBL" id="CP039247">
    <property type="protein sequence ID" value="QCB27655.1"/>
    <property type="molecule type" value="Genomic_DNA"/>
</dbReference>
<evidence type="ECO:0000256" key="2">
    <source>
        <dbReference type="ARBA" id="ARBA00010641"/>
    </source>
</evidence>
<evidence type="ECO:0000256" key="5">
    <source>
        <dbReference type="ARBA" id="ARBA00023125"/>
    </source>
</evidence>
<name>A0A4P7QDN4_9CORY</name>
<dbReference type="Proteomes" id="UP000296352">
    <property type="component" value="Chromosome"/>
</dbReference>
<evidence type="ECO:0000313" key="9">
    <source>
        <dbReference type="Proteomes" id="UP000296352"/>
    </source>
</evidence>
<dbReference type="InterPro" id="IPR001387">
    <property type="entry name" value="Cro/C1-type_HTH"/>
</dbReference>
<dbReference type="SUPFAM" id="SSF100950">
    <property type="entry name" value="NagB/RpiA/CoA transferase-like"/>
    <property type="match status" value="1"/>
</dbReference>
<dbReference type="AlphaFoldDB" id="A0A4P7QDN4"/>
<organism evidence="8 9">
    <name type="scientific">Corynebacterium endometrii</name>
    <dbReference type="NCBI Taxonomy" id="2488819"/>
    <lineage>
        <taxon>Bacteria</taxon>
        <taxon>Bacillati</taxon>
        <taxon>Actinomycetota</taxon>
        <taxon>Actinomycetes</taxon>
        <taxon>Mycobacteriales</taxon>
        <taxon>Corynebacteriaceae</taxon>
        <taxon>Corynebacterium</taxon>
    </lineage>
</organism>
<keyword evidence="4" id="KW-0731">Sigma factor</keyword>
<reference evidence="8 9" key="1">
    <citation type="submission" date="2019-04" db="EMBL/GenBank/DDBJ databases">
        <title>Corynebacterium endometrii sp. nov., isolated from the uterus of a cow with endometritis.</title>
        <authorList>
            <person name="Ballas P."/>
            <person name="Ruckert C."/>
            <person name="Wagener K."/>
            <person name="Drillich M."/>
            <person name="Kaempfer P."/>
            <person name="Busse H.-J."/>
            <person name="Ehling-Schulz M."/>
        </authorList>
    </citation>
    <scope>NUCLEOTIDE SEQUENCE [LARGE SCALE GENOMIC DNA]</scope>
    <source>
        <strain evidence="8 9">LMM-1653</strain>
    </source>
</reference>
<evidence type="ECO:0000256" key="6">
    <source>
        <dbReference type="ARBA" id="ARBA00023163"/>
    </source>
</evidence>
<dbReference type="Gene3D" id="1.10.10.10">
    <property type="entry name" value="Winged helix-like DNA-binding domain superfamily/Winged helix DNA-binding domain"/>
    <property type="match status" value="1"/>
</dbReference>
<proteinExistence type="inferred from homology"/>
<evidence type="ECO:0000256" key="1">
    <source>
        <dbReference type="ARBA" id="ARBA00010466"/>
    </source>
</evidence>
<protein>
    <submittedName>
        <fullName evidence="8">Deoxyribonucleoside regulator</fullName>
    </submittedName>
</protein>
<keyword evidence="6" id="KW-0804">Transcription</keyword>
<dbReference type="GO" id="GO:0003677">
    <property type="term" value="F:DNA binding"/>
    <property type="evidence" value="ECO:0007669"/>
    <property type="project" value="UniProtKB-KW"/>
</dbReference>
<dbReference type="InterPro" id="IPR051054">
    <property type="entry name" value="SorC_transcr_regulators"/>
</dbReference>
<dbReference type="KEGG" id="cee:CENDO_01770"/>
<feature type="domain" description="HTH cro/C1-type" evidence="7">
    <location>
        <begin position="35"/>
        <end position="55"/>
    </location>
</feature>
<keyword evidence="3" id="KW-0805">Transcription regulation</keyword>
<dbReference type="PANTHER" id="PTHR34294:SF1">
    <property type="entry name" value="TRANSCRIPTIONAL REGULATOR LSRR"/>
    <property type="match status" value="1"/>
</dbReference>
<dbReference type="Pfam" id="PF08281">
    <property type="entry name" value="Sigma70_r4_2"/>
    <property type="match status" value="1"/>
</dbReference>
<dbReference type="PANTHER" id="PTHR34294">
    <property type="entry name" value="TRANSCRIPTIONAL REGULATOR-RELATED"/>
    <property type="match status" value="1"/>
</dbReference>
<dbReference type="InterPro" id="IPR007324">
    <property type="entry name" value="Sugar-bd_dom_put"/>
</dbReference>
<dbReference type="Gene3D" id="3.40.50.1360">
    <property type="match status" value="1"/>
</dbReference>
<accession>A0A4P7QDN4</accession>
<evidence type="ECO:0000259" key="7">
    <source>
        <dbReference type="PROSITE" id="PS50943"/>
    </source>
</evidence>
<keyword evidence="5" id="KW-0238">DNA-binding</keyword>
<dbReference type="GO" id="GO:0006352">
    <property type="term" value="P:DNA-templated transcription initiation"/>
    <property type="evidence" value="ECO:0007669"/>
    <property type="project" value="InterPro"/>
</dbReference>
<dbReference type="GO" id="GO:0030246">
    <property type="term" value="F:carbohydrate binding"/>
    <property type="evidence" value="ECO:0007669"/>
    <property type="project" value="InterPro"/>
</dbReference>
<dbReference type="InterPro" id="IPR013249">
    <property type="entry name" value="RNA_pol_sigma70_r4_t2"/>
</dbReference>
<comment type="similarity">
    <text evidence="2">Belongs to the sigma-70 factor family. ECF subfamily.</text>
</comment>
<keyword evidence="9" id="KW-1185">Reference proteome</keyword>
<dbReference type="PROSITE" id="PS50943">
    <property type="entry name" value="HTH_CROC1"/>
    <property type="match status" value="1"/>
</dbReference>
<dbReference type="CDD" id="cd00093">
    <property type="entry name" value="HTH_XRE"/>
    <property type="match status" value="1"/>
</dbReference>
<dbReference type="InterPro" id="IPR037171">
    <property type="entry name" value="NagB/RpiA_transferase-like"/>
</dbReference>
<evidence type="ECO:0000256" key="3">
    <source>
        <dbReference type="ARBA" id="ARBA00023015"/>
    </source>
</evidence>
<evidence type="ECO:0000313" key="8">
    <source>
        <dbReference type="EMBL" id="QCB27655.1"/>
    </source>
</evidence>
<sequence>MVSPVSPEGAASPGGNLDARDVHAIDAAKFYYLGGMSQAEVAAKLGVSRPTVSKLLTHARESGFVTISLHDPREQASELIGKLKRAFGLREVHVVRPPGDDMLLKELGRAGAQLLERLVGDDVSLGVSWGETMAAVADHLRPQPRVGVQVVQLKGGHSHSERSTKDIETLSGFAHAFDAEMRMLPLPVIFDSTEAKEWVVQDRHIAHMLELGATVDIAAFTVGSATRESLALNLGYLTPGETNSLLERAVGDVCSRFFASDGSPASPSIDARTVGITLEDLAARPVRVLIAGGAAKADAIRTALTMNLATHLVIDHETAQRVMSS</sequence>
<dbReference type="RefSeq" id="WP_136142093.1">
    <property type="nucleotide sequence ID" value="NZ_CP039247.1"/>
</dbReference>
<gene>
    <name evidence="8" type="primary">deoR</name>
    <name evidence="8" type="ORF">CENDO_01770</name>
</gene>
<dbReference type="InterPro" id="IPR036388">
    <property type="entry name" value="WH-like_DNA-bd_sf"/>
</dbReference>
<dbReference type="Pfam" id="PF04198">
    <property type="entry name" value="Sugar-bind"/>
    <property type="match status" value="1"/>
</dbReference>
<comment type="similarity">
    <text evidence="1">Belongs to the SorC transcriptional regulatory family.</text>
</comment>